<dbReference type="SUPFAM" id="SSF56112">
    <property type="entry name" value="Protein kinase-like (PK-like)"/>
    <property type="match status" value="1"/>
</dbReference>
<dbReference type="Pfam" id="PF01636">
    <property type="entry name" value="APH"/>
    <property type="match status" value="1"/>
</dbReference>
<protein>
    <submittedName>
        <fullName evidence="2">Aminoglycoside phosphotransferase family protein</fullName>
    </submittedName>
</protein>
<reference evidence="2 3" key="1">
    <citation type="submission" date="2019-08" db="EMBL/GenBank/DDBJ databases">
        <title>Formosa sediminis sp. nov., isolated from marine sediment.</title>
        <authorList>
            <person name="Cao W.R."/>
        </authorList>
    </citation>
    <scope>NUCLEOTIDE SEQUENCE [LARGE SCALE GENOMIC DNA]</scope>
    <source>
        <strain evidence="2 3">1494</strain>
    </source>
</reference>
<comment type="caution">
    <text evidence="2">The sequence shown here is derived from an EMBL/GenBank/DDBJ whole genome shotgun (WGS) entry which is preliminary data.</text>
</comment>
<dbReference type="PANTHER" id="PTHR21064">
    <property type="entry name" value="AMINOGLYCOSIDE PHOSPHOTRANSFERASE DOMAIN-CONTAINING PROTEIN-RELATED"/>
    <property type="match status" value="1"/>
</dbReference>
<evidence type="ECO:0000313" key="2">
    <source>
        <dbReference type="EMBL" id="TYA59161.1"/>
    </source>
</evidence>
<dbReference type="PANTHER" id="PTHR21064:SF5">
    <property type="entry name" value="SLR1880 PROTEIN"/>
    <property type="match status" value="1"/>
</dbReference>
<sequence>MASGHINDTYLINCSNDLKYILQNINNQVFNNLKDIISNKVLVTNHLKNEYDKISSTYQTASFIKSKKDTYYIEAYQGFWTLMEYIPNSKTIERAENEKQVFEAGKLFGNFISSTTTLDTDCIIETLPEFHSVPCRFLHFEAALKKASPVRMNHAKQLIDFVYKHKEEMFQLSELKNKNTFPLRVTHNDTKMSNILFNKGDNGLAIIDLDTVMPGIVHFDFGDSIRSICSNTVEDSEDLEQTFINMNFYNIYCKGFASETSMMFTPKEIEYLPLAVKTLIYIIGLRFLTDYLNNDVYYKTAYKTHNLVRAKNQMKLLQSVIENFDEVKAITYSNFNLKNIS</sequence>
<dbReference type="EMBL" id="VSFC01000012">
    <property type="protein sequence ID" value="TYA59161.1"/>
    <property type="molecule type" value="Genomic_DNA"/>
</dbReference>
<evidence type="ECO:0000313" key="3">
    <source>
        <dbReference type="Proteomes" id="UP000324550"/>
    </source>
</evidence>
<dbReference type="GO" id="GO:0016740">
    <property type="term" value="F:transferase activity"/>
    <property type="evidence" value="ECO:0007669"/>
    <property type="project" value="UniProtKB-KW"/>
</dbReference>
<proteinExistence type="predicted"/>
<dbReference type="AlphaFoldDB" id="A0A5D0GK02"/>
<accession>A0A5D0GK02</accession>
<keyword evidence="2" id="KW-0808">Transferase</keyword>
<dbReference type="InterPro" id="IPR002575">
    <property type="entry name" value="Aminoglycoside_PTrfase"/>
</dbReference>
<evidence type="ECO:0000259" key="1">
    <source>
        <dbReference type="Pfam" id="PF01636"/>
    </source>
</evidence>
<gene>
    <name evidence="2" type="ORF">FVF61_02585</name>
</gene>
<feature type="domain" description="Aminoglycoside phosphotransferase" evidence="1">
    <location>
        <begin position="3"/>
        <end position="232"/>
    </location>
</feature>
<dbReference type="InterPro" id="IPR050249">
    <property type="entry name" value="Pseudomonas-type_ThrB"/>
</dbReference>
<organism evidence="2 3">
    <name type="scientific">Formosa maritima</name>
    <dbReference type="NCBI Taxonomy" id="2592046"/>
    <lineage>
        <taxon>Bacteria</taxon>
        <taxon>Pseudomonadati</taxon>
        <taxon>Bacteroidota</taxon>
        <taxon>Flavobacteriia</taxon>
        <taxon>Flavobacteriales</taxon>
        <taxon>Flavobacteriaceae</taxon>
        <taxon>Formosa</taxon>
    </lineage>
</organism>
<dbReference type="OrthoDB" id="526037at2"/>
<name>A0A5D0GK02_9FLAO</name>
<keyword evidence="3" id="KW-1185">Reference proteome</keyword>
<dbReference type="InterPro" id="IPR011009">
    <property type="entry name" value="Kinase-like_dom_sf"/>
</dbReference>
<dbReference type="Gene3D" id="3.90.1200.10">
    <property type="match status" value="1"/>
</dbReference>
<dbReference type="Proteomes" id="UP000324550">
    <property type="component" value="Unassembled WGS sequence"/>
</dbReference>